<dbReference type="InterPro" id="IPR006638">
    <property type="entry name" value="Elp3/MiaA/NifB-like_rSAM"/>
</dbReference>
<dbReference type="Gene3D" id="3.80.30.20">
    <property type="entry name" value="tm_1862 like domain"/>
    <property type="match status" value="1"/>
</dbReference>
<organism evidence="10 11">
    <name type="scientific">Desulfosudis oleivorans (strain DSM 6200 / JCM 39069 / Hxd3)</name>
    <name type="common">Desulfococcus oleovorans</name>
    <dbReference type="NCBI Taxonomy" id="96561"/>
    <lineage>
        <taxon>Bacteria</taxon>
        <taxon>Pseudomonadati</taxon>
        <taxon>Thermodesulfobacteriota</taxon>
        <taxon>Desulfobacteria</taxon>
        <taxon>Desulfobacterales</taxon>
        <taxon>Desulfosudaceae</taxon>
        <taxon>Desulfosudis</taxon>
    </lineage>
</organism>
<proteinExistence type="predicted"/>
<keyword evidence="7" id="KW-0411">Iron-sulfur</keyword>
<dbReference type="SMART" id="SM00729">
    <property type="entry name" value="Elp3"/>
    <property type="match status" value="1"/>
</dbReference>
<dbReference type="CDD" id="cd02068">
    <property type="entry name" value="radical_SAM_B12_BD"/>
    <property type="match status" value="1"/>
</dbReference>
<evidence type="ECO:0000313" key="10">
    <source>
        <dbReference type="EMBL" id="ABW66984.1"/>
    </source>
</evidence>
<dbReference type="Gene3D" id="3.40.50.280">
    <property type="entry name" value="Cobalamin-binding domain"/>
    <property type="match status" value="1"/>
</dbReference>
<evidence type="ECO:0000313" key="11">
    <source>
        <dbReference type="Proteomes" id="UP000008561"/>
    </source>
</evidence>
<dbReference type="SFLD" id="SFLDG01082">
    <property type="entry name" value="B12-binding_domain_containing"/>
    <property type="match status" value="1"/>
</dbReference>
<dbReference type="RefSeq" id="WP_012174602.1">
    <property type="nucleotide sequence ID" value="NC_009943.1"/>
</dbReference>
<dbReference type="InterPro" id="IPR025274">
    <property type="entry name" value="DUF4070"/>
</dbReference>
<dbReference type="Proteomes" id="UP000008561">
    <property type="component" value="Chromosome"/>
</dbReference>
<dbReference type="AlphaFoldDB" id="A8ZXM6"/>
<evidence type="ECO:0000256" key="3">
    <source>
        <dbReference type="ARBA" id="ARBA00022679"/>
    </source>
</evidence>
<dbReference type="PROSITE" id="PS51918">
    <property type="entry name" value="RADICAL_SAM"/>
    <property type="match status" value="1"/>
</dbReference>
<evidence type="ECO:0000259" key="8">
    <source>
        <dbReference type="PROSITE" id="PS51332"/>
    </source>
</evidence>
<feature type="domain" description="Radical SAM core" evidence="9">
    <location>
        <begin position="157"/>
        <end position="375"/>
    </location>
</feature>
<dbReference type="PROSITE" id="PS51332">
    <property type="entry name" value="B12_BINDING"/>
    <property type="match status" value="1"/>
</dbReference>
<dbReference type="GO" id="GO:0051539">
    <property type="term" value="F:4 iron, 4 sulfur cluster binding"/>
    <property type="evidence" value="ECO:0007669"/>
    <property type="project" value="UniProtKB-KW"/>
</dbReference>
<dbReference type="PANTHER" id="PTHR43409:SF7">
    <property type="entry name" value="BLL1977 PROTEIN"/>
    <property type="match status" value="1"/>
</dbReference>
<comment type="cofactor">
    <cofactor evidence="1">
        <name>[4Fe-4S] cluster</name>
        <dbReference type="ChEBI" id="CHEBI:49883"/>
    </cofactor>
</comment>
<evidence type="ECO:0000256" key="4">
    <source>
        <dbReference type="ARBA" id="ARBA00022691"/>
    </source>
</evidence>
<keyword evidence="6" id="KW-0408">Iron</keyword>
<dbReference type="SUPFAM" id="SSF102114">
    <property type="entry name" value="Radical SAM enzymes"/>
    <property type="match status" value="1"/>
</dbReference>
<dbReference type="GO" id="GO:0031419">
    <property type="term" value="F:cobalamin binding"/>
    <property type="evidence" value="ECO:0007669"/>
    <property type="project" value="InterPro"/>
</dbReference>
<evidence type="ECO:0000256" key="7">
    <source>
        <dbReference type="ARBA" id="ARBA00023014"/>
    </source>
</evidence>
<dbReference type="HOGENOM" id="CLU_021572_5_1_7"/>
<evidence type="ECO:0000256" key="6">
    <source>
        <dbReference type="ARBA" id="ARBA00023004"/>
    </source>
</evidence>
<reference evidence="10 11" key="1">
    <citation type="submission" date="2007-10" db="EMBL/GenBank/DDBJ databases">
        <title>Complete sequence of Desulfococcus oleovorans Hxd3.</title>
        <authorList>
            <consortium name="US DOE Joint Genome Institute"/>
            <person name="Copeland A."/>
            <person name="Lucas S."/>
            <person name="Lapidus A."/>
            <person name="Barry K."/>
            <person name="Glavina del Rio T."/>
            <person name="Dalin E."/>
            <person name="Tice H."/>
            <person name="Pitluck S."/>
            <person name="Kiss H."/>
            <person name="Brettin T."/>
            <person name="Bruce D."/>
            <person name="Detter J.C."/>
            <person name="Han C."/>
            <person name="Schmutz J."/>
            <person name="Larimer F."/>
            <person name="Land M."/>
            <person name="Hauser L."/>
            <person name="Kyrpides N."/>
            <person name="Kim E."/>
            <person name="Wawrik B."/>
            <person name="Richardson P."/>
        </authorList>
    </citation>
    <scope>NUCLEOTIDE SEQUENCE [LARGE SCALE GENOMIC DNA]</scope>
    <source>
        <strain evidence="11">DSM 6200 / JCM 39069 / Hxd3</strain>
    </source>
</reference>
<dbReference type="InterPro" id="IPR058240">
    <property type="entry name" value="rSAM_sf"/>
</dbReference>
<dbReference type="SFLD" id="SFLDS00029">
    <property type="entry name" value="Radical_SAM"/>
    <property type="match status" value="1"/>
</dbReference>
<keyword evidence="4" id="KW-0949">S-adenosyl-L-methionine</keyword>
<dbReference type="InterPro" id="IPR007197">
    <property type="entry name" value="rSAM"/>
</dbReference>
<dbReference type="InterPro" id="IPR023404">
    <property type="entry name" value="rSAM_horseshoe"/>
</dbReference>
<evidence type="ECO:0000256" key="2">
    <source>
        <dbReference type="ARBA" id="ARBA00022603"/>
    </source>
</evidence>
<dbReference type="InterPro" id="IPR006158">
    <property type="entry name" value="Cobalamin-bd"/>
</dbReference>
<evidence type="ECO:0000259" key="9">
    <source>
        <dbReference type="PROSITE" id="PS51918"/>
    </source>
</evidence>
<dbReference type="GO" id="GO:0005829">
    <property type="term" value="C:cytosol"/>
    <property type="evidence" value="ECO:0007669"/>
    <property type="project" value="TreeGrafter"/>
</dbReference>
<keyword evidence="11" id="KW-1185">Reference proteome</keyword>
<dbReference type="eggNOG" id="COG1032">
    <property type="taxonomic scope" value="Bacteria"/>
</dbReference>
<accession>A8ZXM6</accession>
<dbReference type="OrthoDB" id="9762608at2"/>
<sequence length="439" mass="49419">MKKLLLVLPRHEQGFWGHVSKSGKAGMVRLSLSTVAALTPDHWQVEILDSRVTPVNYDAPVDLVGITAFTAEIPSAYKIADGFRQKGTPVVMGGFHVSALPDEALEHADSVVVGEAEPVWKRVLADVEAGHLQPVYKAERVVDMNHMAVPCRHLLSRDMYSTGFYTIQATRGCPYNCEYCAVSAFFGRTYRTRPVDQVIEEIKGFDTKNFFFVDDNITGKVDYAKKLFRALTPLKRTWGGQTAITIAKDEELLSLYAKSGGQYAFIGFESLSEKNLARMNKSWNSPETYVKAIAKIHKKGINILGSFIFGLDDDDPGVFQRTVEFVRKSKIDAAQFHILTPFPGTRLFDKMAADGRITSRDWGRYHTSDVVFSPSAMSAEELQNGYWWAFRKSYSIANTLKRCLRSPRNIKSRVALNLGYRKKAMQMPNPDIHKIFQHS</sequence>
<evidence type="ECO:0000256" key="5">
    <source>
        <dbReference type="ARBA" id="ARBA00022723"/>
    </source>
</evidence>
<keyword evidence="5" id="KW-0479">Metal-binding</keyword>
<gene>
    <name evidence="10" type="ordered locus">Dole_1178</name>
</gene>
<dbReference type="SFLD" id="SFLDG01123">
    <property type="entry name" value="methyltransferase_(Class_B)"/>
    <property type="match status" value="1"/>
</dbReference>
<dbReference type="KEGG" id="dol:Dole_1178"/>
<dbReference type="CDD" id="cd01335">
    <property type="entry name" value="Radical_SAM"/>
    <property type="match status" value="1"/>
</dbReference>
<dbReference type="Pfam" id="PF13282">
    <property type="entry name" value="DUF4070"/>
    <property type="match status" value="1"/>
</dbReference>
<protein>
    <submittedName>
        <fullName evidence="10">Radical SAM domain protein</fullName>
    </submittedName>
</protein>
<dbReference type="GO" id="GO:0046872">
    <property type="term" value="F:metal ion binding"/>
    <property type="evidence" value="ECO:0007669"/>
    <property type="project" value="UniProtKB-KW"/>
</dbReference>
<dbReference type="InterPro" id="IPR051198">
    <property type="entry name" value="BchE-like"/>
</dbReference>
<dbReference type="STRING" id="96561.Dole_1178"/>
<dbReference type="Pfam" id="PF02310">
    <property type="entry name" value="B12-binding"/>
    <property type="match status" value="1"/>
</dbReference>
<evidence type="ECO:0000256" key="1">
    <source>
        <dbReference type="ARBA" id="ARBA00001966"/>
    </source>
</evidence>
<dbReference type="Pfam" id="PF04055">
    <property type="entry name" value="Radical_SAM"/>
    <property type="match status" value="1"/>
</dbReference>
<dbReference type="EMBL" id="CP000859">
    <property type="protein sequence ID" value="ABW66984.1"/>
    <property type="molecule type" value="Genomic_DNA"/>
</dbReference>
<keyword evidence="3" id="KW-0808">Transferase</keyword>
<dbReference type="PANTHER" id="PTHR43409">
    <property type="entry name" value="ANAEROBIC MAGNESIUM-PROTOPORPHYRIN IX MONOMETHYL ESTER CYCLASE-RELATED"/>
    <property type="match status" value="1"/>
</dbReference>
<feature type="domain" description="B12-binding" evidence="8">
    <location>
        <begin position="1"/>
        <end position="134"/>
    </location>
</feature>
<name>A8ZXM6_DESOH</name>
<dbReference type="InterPro" id="IPR034466">
    <property type="entry name" value="Methyltransferase_Class_B"/>
</dbReference>
<keyword evidence="2" id="KW-0489">Methyltransferase</keyword>
<dbReference type="GO" id="GO:0003824">
    <property type="term" value="F:catalytic activity"/>
    <property type="evidence" value="ECO:0007669"/>
    <property type="project" value="InterPro"/>
</dbReference>